<comment type="similarity">
    <text evidence="1">Belongs to the bacterial solute-binding protein 5 family.</text>
</comment>
<dbReference type="RefSeq" id="WP_345710299.1">
    <property type="nucleotide sequence ID" value="NZ_BAABIL010000005.1"/>
</dbReference>
<dbReference type="SUPFAM" id="SSF53850">
    <property type="entry name" value="Periplasmic binding protein-like II"/>
    <property type="match status" value="1"/>
</dbReference>
<proteinExistence type="inferred from homology"/>
<evidence type="ECO:0000256" key="3">
    <source>
        <dbReference type="ARBA" id="ARBA00022729"/>
    </source>
</evidence>
<dbReference type="Gene3D" id="3.40.190.10">
    <property type="entry name" value="Periplasmic binding protein-like II"/>
    <property type="match status" value="1"/>
</dbReference>
<evidence type="ECO:0000259" key="5">
    <source>
        <dbReference type="Pfam" id="PF00496"/>
    </source>
</evidence>
<dbReference type="InterPro" id="IPR030678">
    <property type="entry name" value="Peptide/Ni-bd"/>
</dbReference>
<dbReference type="InterPro" id="IPR039424">
    <property type="entry name" value="SBP_5"/>
</dbReference>
<accession>A0ABP9H5L2</accession>
<evidence type="ECO:0000256" key="4">
    <source>
        <dbReference type="SAM" id="SignalP"/>
    </source>
</evidence>
<evidence type="ECO:0000313" key="7">
    <source>
        <dbReference type="Proteomes" id="UP001501195"/>
    </source>
</evidence>
<dbReference type="CDD" id="cd08493">
    <property type="entry name" value="PBP2_DppA_like"/>
    <property type="match status" value="1"/>
</dbReference>
<protein>
    <submittedName>
        <fullName evidence="6">ABC transporter substrate-binding protein</fullName>
    </submittedName>
</protein>
<keyword evidence="2" id="KW-0813">Transport</keyword>
<keyword evidence="3 4" id="KW-0732">Signal</keyword>
<sequence>MPWFPPTERRPVRTVLTAAALTALLAATTSCAESQRDDDSGSGGSSSAGGGGTFVFAASSDPSSLDPSFASDGETFRVSRQIFEGLVGTVPGTADPAPLLAESWTTSADGLTYTFTLREGVEFSDGTPFDAEAVCANFERWYNRTGIQQSENLSYYYRSLFRGFKENGDADLQTPLYKSCTADAANQATIALNAPFAGFIAALSLPALSMQSPTAIAEHRGDEVGGTDSDPRFSEYASAHPTGTGPFLFDSWDRGQQVVLKPNPNYWGEKAKVDEVVIRTISDGTARRQALQSGDIDGYDLVAPADVAGLEADGFQIEQRKPFNILYLGINQAVPALQDIRVRQAIAHALDKEALATGTLPEGTEPATQFIPDTVVGYAEDVPTYPHDVARARQLLAEAGQPDLTLDFVYPTGVSRPYMPNPEDTFKVLSTQLAEAGITVNPVPLKWTPDYLDRVQGTPDHGLHLLGWTGDYNDPDNFVGVFFGKKSNEWGFDDPELFGALDQARGLPTQEAQVPAYQAINRQIMTKLPGVPLASPIPSLAFSAEVSGYEPSPVQDEVWNTISLQGS</sequence>
<feature type="domain" description="Solute-binding protein family 5" evidence="5">
    <location>
        <begin position="96"/>
        <end position="488"/>
    </location>
</feature>
<dbReference type="Pfam" id="PF00496">
    <property type="entry name" value="SBP_bac_5"/>
    <property type="match status" value="1"/>
</dbReference>
<dbReference type="Proteomes" id="UP001501195">
    <property type="component" value="Unassembled WGS sequence"/>
</dbReference>
<evidence type="ECO:0000256" key="2">
    <source>
        <dbReference type="ARBA" id="ARBA00022448"/>
    </source>
</evidence>
<evidence type="ECO:0000256" key="1">
    <source>
        <dbReference type="ARBA" id="ARBA00005695"/>
    </source>
</evidence>
<dbReference type="PANTHER" id="PTHR30290">
    <property type="entry name" value="PERIPLASMIC BINDING COMPONENT OF ABC TRANSPORTER"/>
    <property type="match status" value="1"/>
</dbReference>
<dbReference type="Gene3D" id="3.10.105.10">
    <property type="entry name" value="Dipeptide-binding Protein, Domain 3"/>
    <property type="match status" value="1"/>
</dbReference>
<dbReference type="PANTHER" id="PTHR30290:SF9">
    <property type="entry name" value="OLIGOPEPTIDE-BINDING PROTEIN APPA"/>
    <property type="match status" value="1"/>
</dbReference>
<organism evidence="6 7">
    <name type="scientific">Kineococcus glutinatus</name>
    <dbReference type="NCBI Taxonomy" id="1070872"/>
    <lineage>
        <taxon>Bacteria</taxon>
        <taxon>Bacillati</taxon>
        <taxon>Actinomycetota</taxon>
        <taxon>Actinomycetes</taxon>
        <taxon>Kineosporiales</taxon>
        <taxon>Kineosporiaceae</taxon>
        <taxon>Kineococcus</taxon>
    </lineage>
</organism>
<feature type="signal peptide" evidence="4">
    <location>
        <begin position="1"/>
        <end position="32"/>
    </location>
</feature>
<dbReference type="PIRSF" id="PIRSF002741">
    <property type="entry name" value="MppA"/>
    <property type="match status" value="1"/>
</dbReference>
<name>A0ABP9H5L2_9ACTN</name>
<feature type="chain" id="PRO_5046890828" evidence="4">
    <location>
        <begin position="33"/>
        <end position="567"/>
    </location>
</feature>
<dbReference type="EMBL" id="BAABIL010000005">
    <property type="protein sequence ID" value="GAA4960974.1"/>
    <property type="molecule type" value="Genomic_DNA"/>
</dbReference>
<dbReference type="InterPro" id="IPR000914">
    <property type="entry name" value="SBP_5_dom"/>
</dbReference>
<keyword evidence="7" id="KW-1185">Reference proteome</keyword>
<comment type="caution">
    <text evidence="6">The sequence shown here is derived from an EMBL/GenBank/DDBJ whole genome shotgun (WGS) entry which is preliminary data.</text>
</comment>
<gene>
    <name evidence="6" type="ORF">GCM10023225_00690</name>
</gene>
<evidence type="ECO:0000313" key="6">
    <source>
        <dbReference type="EMBL" id="GAA4960974.1"/>
    </source>
</evidence>
<dbReference type="Gene3D" id="3.90.76.10">
    <property type="entry name" value="Dipeptide-binding Protein, Domain 1"/>
    <property type="match status" value="1"/>
</dbReference>
<reference evidence="7" key="1">
    <citation type="journal article" date="2019" name="Int. J. Syst. Evol. Microbiol.">
        <title>The Global Catalogue of Microorganisms (GCM) 10K type strain sequencing project: providing services to taxonomists for standard genome sequencing and annotation.</title>
        <authorList>
            <consortium name="The Broad Institute Genomics Platform"/>
            <consortium name="The Broad Institute Genome Sequencing Center for Infectious Disease"/>
            <person name="Wu L."/>
            <person name="Ma J."/>
        </authorList>
    </citation>
    <scope>NUCLEOTIDE SEQUENCE [LARGE SCALE GENOMIC DNA]</scope>
    <source>
        <strain evidence="7">JCM 18126</strain>
    </source>
</reference>